<evidence type="ECO:0000313" key="3">
    <source>
        <dbReference type="Proteomes" id="UP000004814"/>
    </source>
</evidence>
<dbReference type="EMBL" id="ABLK01000003">
    <property type="protein sequence ID" value="EDT44012.1"/>
    <property type="molecule type" value="Genomic_DNA"/>
</dbReference>
<dbReference type="Pfam" id="PF13439">
    <property type="entry name" value="Glyco_transf_4"/>
    <property type="match status" value="1"/>
</dbReference>
<gene>
    <name evidence="2" type="ORF">BamMEX5DRAFT_0171</name>
</gene>
<proteinExistence type="predicted"/>
<dbReference type="RefSeq" id="WP_006756230.1">
    <property type="nucleotide sequence ID" value="NZ_ABLK01000003.1"/>
</dbReference>
<dbReference type="Proteomes" id="UP000004814">
    <property type="component" value="Unassembled WGS sequence"/>
</dbReference>
<dbReference type="InterPro" id="IPR028098">
    <property type="entry name" value="Glyco_trans_4-like_N"/>
</dbReference>
<comment type="caution">
    <text evidence="2">The sequence shown here is derived from an EMBL/GenBank/DDBJ whole genome shotgun (WGS) entry which is preliminary data.</text>
</comment>
<dbReference type="SUPFAM" id="SSF53756">
    <property type="entry name" value="UDP-Glycosyltransferase/glycogen phosphorylase"/>
    <property type="match status" value="1"/>
</dbReference>
<sequence length="359" mass="39138">MGTPIDALIHVPTLRGGGAERVAIRIAEHFAEQGIATALFVHDRSTDFAVPHGIDLIVAASPRHLGRVAELRRLLIRRRVRSVVSLLPYANLLSFAARIGRARHTRLVVSEHIPYSCRPGFAKERVKTWLTTNMYPFADAVVAVSRGIAAELDGLMPRFGHRNLIVIHNPCYIRAEVPLAPRRPGSPKRVVAVGRLVQLKGFDTLIRAFAHVRAAHRDATLTIVGEGPERACLEALVETEALTEYVTLPGFREDIGSAFRDADLLVCASRAEGFGNVIVEALSFGLPVVSTDCPHGPAEILENGRFGTLVPVDDETALARAIVEALAHPVDPLHQIMRAREFSLERIGAQYLQAAGFAP</sequence>
<dbReference type="AlphaFoldDB" id="B1SXA5"/>
<feature type="domain" description="Glycosyltransferase subfamily 4-like N-terminal" evidence="1">
    <location>
        <begin position="17"/>
        <end position="170"/>
    </location>
</feature>
<keyword evidence="2" id="KW-0808">Transferase</keyword>
<reference evidence="2 3" key="1">
    <citation type="submission" date="2008-03" db="EMBL/GenBank/DDBJ databases">
        <title>Sequencing of the draft genome and assembly of Burkholderia ambifaria MEX-5.</title>
        <authorList>
            <consortium name="US DOE Joint Genome Institute (JGI-PGF)"/>
            <person name="Copeland A."/>
            <person name="Lucas S."/>
            <person name="Lapidus A."/>
            <person name="Glavina del Rio T."/>
            <person name="Dalin E."/>
            <person name="Tice H."/>
            <person name="Bruce D."/>
            <person name="Goodwin L."/>
            <person name="Pitluck S."/>
            <person name="Larimer F."/>
            <person name="Land M.L."/>
            <person name="Hauser L."/>
            <person name="Tiedje J."/>
            <person name="Richardson P."/>
        </authorList>
    </citation>
    <scope>NUCLEOTIDE SEQUENCE [LARGE SCALE GENOMIC DNA]</scope>
    <source>
        <strain evidence="2 3">MEX-5</strain>
    </source>
</reference>
<dbReference type="Pfam" id="PF13692">
    <property type="entry name" value="Glyco_trans_1_4"/>
    <property type="match status" value="1"/>
</dbReference>
<name>B1SXA5_9BURK</name>
<dbReference type="PATRIC" id="fig|396597.7.peg.8285"/>
<protein>
    <submittedName>
        <fullName evidence="2">Glycosyl transferase group 1</fullName>
    </submittedName>
</protein>
<accession>B1SXA5</accession>
<dbReference type="GO" id="GO:0016757">
    <property type="term" value="F:glycosyltransferase activity"/>
    <property type="evidence" value="ECO:0007669"/>
    <property type="project" value="UniProtKB-ARBA"/>
</dbReference>
<dbReference type="PANTHER" id="PTHR12526">
    <property type="entry name" value="GLYCOSYLTRANSFERASE"/>
    <property type="match status" value="1"/>
</dbReference>
<evidence type="ECO:0000259" key="1">
    <source>
        <dbReference type="Pfam" id="PF13439"/>
    </source>
</evidence>
<dbReference type="Gene3D" id="3.40.50.2000">
    <property type="entry name" value="Glycogen Phosphorylase B"/>
    <property type="match status" value="2"/>
</dbReference>
<dbReference type="CDD" id="cd03811">
    <property type="entry name" value="GT4_GT28_WabH-like"/>
    <property type="match status" value="1"/>
</dbReference>
<organism evidence="2 3">
    <name type="scientific">Burkholderia ambifaria MEX-5</name>
    <dbReference type="NCBI Taxonomy" id="396597"/>
    <lineage>
        <taxon>Bacteria</taxon>
        <taxon>Pseudomonadati</taxon>
        <taxon>Pseudomonadota</taxon>
        <taxon>Betaproteobacteria</taxon>
        <taxon>Burkholderiales</taxon>
        <taxon>Burkholderiaceae</taxon>
        <taxon>Burkholderia</taxon>
        <taxon>Burkholderia cepacia complex</taxon>
    </lineage>
</organism>
<evidence type="ECO:0000313" key="2">
    <source>
        <dbReference type="EMBL" id="EDT44012.1"/>
    </source>
</evidence>